<dbReference type="InterPro" id="IPR025411">
    <property type="entry name" value="DUF4136"/>
</dbReference>
<proteinExistence type="predicted"/>
<evidence type="ECO:0000313" key="5">
    <source>
        <dbReference type="Proteomes" id="UP000520156"/>
    </source>
</evidence>
<evidence type="ECO:0000259" key="3">
    <source>
        <dbReference type="Pfam" id="PF13590"/>
    </source>
</evidence>
<dbReference type="RefSeq" id="WP_185682917.1">
    <property type="nucleotide sequence ID" value="NZ_JACLAU010000007.1"/>
</dbReference>
<feature type="signal peptide" evidence="2">
    <location>
        <begin position="1"/>
        <end position="26"/>
    </location>
</feature>
<comment type="caution">
    <text evidence="4">The sequence shown here is derived from an EMBL/GenBank/DDBJ whole genome shotgun (WGS) entry which is preliminary data.</text>
</comment>
<feature type="region of interest" description="Disordered" evidence="1">
    <location>
        <begin position="100"/>
        <end position="119"/>
    </location>
</feature>
<feature type="domain" description="DUF4136" evidence="3">
    <location>
        <begin position="62"/>
        <end position="195"/>
    </location>
</feature>
<dbReference type="Proteomes" id="UP000520156">
    <property type="component" value="Unassembled WGS sequence"/>
</dbReference>
<keyword evidence="2" id="KW-0732">Signal</keyword>
<dbReference type="Pfam" id="PF13590">
    <property type="entry name" value="DUF4136"/>
    <property type="match status" value="1"/>
</dbReference>
<evidence type="ECO:0000256" key="2">
    <source>
        <dbReference type="SAM" id="SignalP"/>
    </source>
</evidence>
<organism evidence="4 5">
    <name type="scientific">Novosphingobium aerophilum</name>
    <dbReference type="NCBI Taxonomy" id="2839843"/>
    <lineage>
        <taxon>Bacteria</taxon>
        <taxon>Pseudomonadati</taxon>
        <taxon>Pseudomonadota</taxon>
        <taxon>Alphaproteobacteria</taxon>
        <taxon>Sphingomonadales</taxon>
        <taxon>Sphingomonadaceae</taxon>
        <taxon>Novosphingobium</taxon>
    </lineage>
</organism>
<accession>A0A7X1F6Y2</accession>
<reference evidence="4 5" key="1">
    <citation type="submission" date="2020-08" db="EMBL/GenBank/DDBJ databases">
        <title>The genome sequence of Novosphingobium flavum 4Y4.</title>
        <authorList>
            <person name="Liu Y."/>
        </authorList>
    </citation>
    <scope>NUCLEOTIDE SEQUENCE [LARGE SCALE GENOMIC DNA]</scope>
    <source>
        <strain evidence="4 5">4Y4</strain>
    </source>
</reference>
<keyword evidence="5" id="KW-1185">Reference proteome</keyword>
<dbReference type="AlphaFoldDB" id="A0A7X1F6Y2"/>
<dbReference type="EMBL" id="JACLAU010000007">
    <property type="protein sequence ID" value="MBC2651508.1"/>
    <property type="molecule type" value="Genomic_DNA"/>
</dbReference>
<dbReference type="PROSITE" id="PS51257">
    <property type="entry name" value="PROKAR_LIPOPROTEIN"/>
    <property type="match status" value="1"/>
</dbReference>
<feature type="chain" id="PRO_5030845242" evidence="2">
    <location>
        <begin position="27"/>
        <end position="207"/>
    </location>
</feature>
<gene>
    <name evidence="4" type="ORF">H7F49_07320</name>
</gene>
<feature type="compositionally biased region" description="Basic and acidic residues" evidence="1">
    <location>
        <begin position="100"/>
        <end position="109"/>
    </location>
</feature>
<evidence type="ECO:0000313" key="4">
    <source>
        <dbReference type="EMBL" id="MBC2651508.1"/>
    </source>
</evidence>
<protein>
    <submittedName>
        <fullName evidence="4">DUF4136 domain-containing protein</fullName>
    </submittedName>
</protein>
<name>A0A7X1F6Y2_9SPHN</name>
<evidence type="ECO:0000256" key="1">
    <source>
        <dbReference type="SAM" id="MobiDB-lite"/>
    </source>
</evidence>
<sequence>MAQRTFPPLRAALALPLLLAPGLSGCVAPTGPVEVTRFHLPDTAMLARGTVAVVAAPGLDPSSLELRAFSAAVARELQRQGYQEVAAAAGAQLAEVRIERHTSQPERRRGPVSVGVGGSTGSYGSGLGVGIGFDLSGRPPAMTETRLGVVLRDKASGRVVWEGRASFTVRADSPLATTELGAAQLAAALFKDFPGKSGETVLVKPTP</sequence>